<feature type="transmembrane region" description="Helical" evidence="5">
    <location>
        <begin position="283"/>
        <end position="301"/>
    </location>
</feature>
<dbReference type="Pfam" id="PF12698">
    <property type="entry name" value="ABC2_membrane_3"/>
    <property type="match status" value="1"/>
</dbReference>
<feature type="transmembrane region" description="Helical" evidence="5">
    <location>
        <begin position="256"/>
        <end position="276"/>
    </location>
</feature>
<keyword evidence="8" id="KW-1185">Reference proteome</keyword>
<reference evidence="7 8" key="1">
    <citation type="submission" date="2018-06" db="EMBL/GenBank/DDBJ databases">
        <title>Paenibacillus imtechensis sp. nov.</title>
        <authorList>
            <person name="Pinnaka A.K."/>
            <person name="Singh H."/>
            <person name="Kaur M."/>
        </authorList>
    </citation>
    <scope>NUCLEOTIDE SEQUENCE [LARGE SCALE GENOMIC DNA]</scope>
    <source>
        <strain evidence="7 8">SMB1</strain>
    </source>
</reference>
<dbReference type="AlphaFoldDB" id="A0A2W1LG17"/>
<dbReference type="OrthoDB" id="2566323at2"/>
<dbReference type="GO" id="GO:0140359">
    <property type="term" value="F:ABC-type transporter activity"/>
    <property type="evidence" value="ECO:0007669"/>
    <property type="project" value="InterPro"/>
</dbReference>
<feature type="transmembrane region" description="Helical" evidence="5">
    <location>
        <begin position="209"/>
        <end position="236"/>
    </location>
</feature>
<accession>A0A2W1LG17</accession>
<keyword evidence="3 5" id="KW-1133">Transmembrane helix</keyword>
<dbReference type="Proteomes" id="UP000249522">
    <property type="component" value="Unassembled WGS sequence"/>
</dbReference>
<comment type="subcellular location">
    <subcellularLocation>
        <location evidence="1">Membrane</location>
        <topology evidence="1">Multi-pass membrane protein</topology>
    </subcellularLocation>
</comment>
<protein>
    <recommendedName>
        <fullName evidence="6">ABC-2 type transporter transmembrane domain-containing protein</fullName>
    </recommendedName>
</protein>
<dbReference type="GO" id="GO:0005886">
    <property type="term" value="C:plasma membrane"/>
    <property type="evidence" value="ECO:0007669"/>
    <property type="project" value="UniProtKB-SubCell"/>
</dbReference>
<keyword evidence="4 5" id="KW-0472">Membrane</keyword>
<proteinExistence type="predicted"/>
<evidence type="ECO:0000313" key="7">
    <source>
        <dbReference type="EMBL" id="PZD93992.1"/>
    </source>
</evidence>
<sequence>MKTMLKVTQFEFRYQIKSKFFIVGMILLFLFMWSEFSPYLRHYPIQDNNDIQQLFSKGIHQELLRVEVSPAETLSAAVLHMEQLKEGDFSAENVQAAKALASQIKAQNLSLEQAHALVEQQYPSFVDQWNVFIEERGVRLGNIEEVAPLFRYYYERQSFSREFALLWSDRLQIIMSALSIPAFLLLFFKDRRYHAIEWLRAKPVTGFQYITGKYIGTVLAWCLPALIVSTAANIWLGLKFTMDEYAYHFMDVFLGLLIYVLPAFVFSGALIILLGFLFHNEIAALPIFIVYLLFNVAASAFGRDESHPLGYARYMIRLDEHSSTDWLAYIPHQSLVLGATLLMMLWAGQLWLRQGLKGKGR</sequence>
<evidence type="ECO:0000256" key="2">
    <source>
        <dbReference type="ARBA" id="ARBA00022692"/>
    </source>
</evidence>
<dbReference type="InterPro" id="IPR013525">
    <property type="entry name" value="ABC2_TM"/>
</dbReference>
<feature type="transmembrane region" description="Helical" evidence="5">
    <location>
        <begin position="20"/>
        <end position="40"/>
    </location>
</feature>
<comment type="caution">
    <text evidence="7">The sequence shown here is derived from an EMBL/GenBank/DDBJ whole genome shotgun (WGS) entry which is preliminary data.</text>
</comment>
<evidence type="ECO:0000259" key="6">
    <source>
        <dbReference type="Pfam" id="PF12698"/>
    </source>
</evidence>
<evidence type="ECO:0000256" key="3">
    <source>
        <dbReference type="ARBA" id="ARBA00022989"/>
    </source>
</evidence>
<gene>
    <name evidence="7" type="ORF">DNH61_21135</name>
</gene>
<dbReference type="RefSeq" id="WP_111148801.1">
    <property type="nucleotide sequence ID" value="NZ_QKRB01000055.1"/>
</dbReference>
<keyword evidence="2 5" id="KW-0812">Transmembrane</keyword>
<evidence type="ECO:0000256" key="4">
    <source>
        <dbReference type="ARBA" id="ARBA00023136"/>
    </source>
</evidence>
<organism evidence="7 8">
    <name type="scientific">Paenibacillus sambharensis</name>
    <dbReference type="NCBI Taxonomy" id="1803190"/>
    <lineage>
        <taxon>Bacteria</taxon>
        <taxon>Bacillati</taxon>
        <taxon>Bacillota</taxon>
        <taxon>Bacilli</taxon>
        <taxon>Bacillales</taxon>
        <taxon>Paenibacillaceae</taxon>
        <taxon>Paenibacillus</taxon>
    </lineage>
</organism>
<feature type="transmembrane region" description="Helical" evidence="5">
    <location>
        <begin position="171"/>
        <end position="188"/>
    </location>
</feature>
<evidence type="ECO:0000256" key="5">
    <source>
        <dbReference type="SAM" id="Phobius"/>
    </source>
</evidence>
<dbReference type="EMBL" id="QKRB01000055">
    <property type="protein sequence ID" value="PZD93992.1"/>
    <property type="molecule type" value="Genomic_DNA"/>
</dbReference>
<feature type="domain" description="ABC-2 type transporter transmembrane" evidence="6">
    <location>
        <begin position="138"/>
        <end position="338"/>
    </location>
</feature>
<feature type="transmembrane region" description="Helical" evidence="5">
    <location>
        <begin position="334"/>
        <end position="352"/>
    </location>
</feature>
<name>A0A2W1LG17_9BACL</name>
<evidence type="ECO:0000313" key="8">
    <source>
        <dbReference type="Proteomes" id="UP000249522"/>
    </source>
</evidence>
<evidence type="ECO:0000256" key="1">
    <source>
        <dbReference type="ARBA" id="ARBA00004141"/>
    </source>
</evidence>